<proteinExistence type="predicted"/>
<sequence length="183" mass="20354">MTTPSRSEILQCKSIGKGLDGFRETHTSNSKDIDKRSEGNEGQINTLVDLMLALQSLLASRSLPSKRGNTALFNDLLSLNSAIFSGNLDTARIKPLLEAVLNKEPNDVIWDRVYDAVTESTPPPRPPFSFQQTLQLRNTSSFANLNEHCKYVDEVLKEELGPIYVGIPHFFKAFFSEIVEPAA</sequence>
<evidence type="ECO:0000313" key="3">
    <source>
        <dbReference type="Proteomes" id="UP000799779"/>
    </source>
</evidence>
<dbReference type="EMBL" id="ML977665">
    <property type="protein sequence ID" value="KAF1994258.1"/>
    <property type="molecule type" value="Genomic_DNA"/>
</dbReference>
<organism evidence="2 3">
    <name type="scientific">Amniculicola lignicola CBS 123094</name>
    <dbReference type="NCBI Taxonomy" id="1392246"/>
    <lineage>
        <taxon>Eukaryota</taxon>
        <taxon>Fungi</taxon>
        <taxon>Dikarya</taxon>
        <taxon>Ascomycota</taxon>
        <taxon>Pezizomycotina</taxon>
        <taxon>Dothideomycetes</taxon>
        <taxon>Pleosporomycetidae</taxon>
        <taxon>Pleosporales</taxon>
        <taxon>Amniculicolaceae</taxon>
        <taxon>Amniculicola</taxon>
    </lineage>
</organism>
<evidence type="ECO:0000313" key="2">
    <source>
        <dbReference type="EMBL" id="KAF1994258.1"/>
    </source>
</evidence>
<reference evidence="2" key="1">
    <citation type="journal article" date="2020" name="Stud. Mycol.">
        <title>101 Dothideomycetes genomes: a test case for predicting lifestyles and emergence of pathogens.</title>
        <authorList>
            <person name="Haridas S."/>
            <person name="Albert R."/>
            <person name="Binder M."/>
            <person name="Bloem J."/>
            <person name="Labutti K."/>
            <person name="Salamov A."/>
            <person name="Andreopoulos B."/>
            <person name="Baker S."/>
            <person name="Barry K."/>
            <person name="Bills G."/>
            <person name="Bluhm B."/>
            <person name="Cannon C."/>
            <person name="Castanera R."/>
            <person name="Culley D."/>
            <person name="Daum C."/>
            <person name="Ezra D."/>
            <person name="Gonzalez J."/>
            <person name="Henrissat B."/>
            <person name="Kuo A."/>
            <person name="Liang C."/>
            <person name="Lipzen A."/>
            <person name="Lutzoni F."/>
            <person name="Magnuson J."/>
            <person name="Mondo S."/>
            <person name="Nolan M."/>
            <person name="Ohm R."/>
            <person name="Pangilinan J."/>
            <person name="Park H.-J."/>
            <person name="Ramirez L."/>
            <person name="Alfaro M."/>
            <person name="Sun H."/>
            <person name="Tritt A."/>
            <person name="Yoshinaga Y."/>
            <person name="Zwiers L.-H."/>
            <person name="Turgeon B."/>
            <person name="Goodwin S."/>
            <person name="Spatafora J."/>
            <person name="Crous P."/>
            <person name="Grigoriev I."/>
        </authorList>
    </citation>
    <scope>NUCLEOTIDE SEQUENCE</scope>
    <source>
        <strain evidence="2">CBS 123094</strain>
    </source>
</reference>
<dbReference type="Proteomes" id="UP000799779">
    <property type="component" value="Unassembled WGS sequence"/>
</dbReference>
<feature type="compositionally biased region" description="Basic and acidic residues" evidence="1">
    <location>
        <begin position="21"/>
        <end position="39"/>
    </location>
</feature>
<name>A0A6A5VZW9_9PLEO</name>
<evidence type="ECO:0000256" key="1">
    <source>
        <dbReference type="SAM" id="MobiDB-lite"/>
    </source>
</evidence>
<protein>
    <submittedName>
        <fullName evidence="2">Uncharacterized protein</fullName>
    </submittedName>
</protein>
<dbReference type="AlphaFoldDB" id="A0A6A5VZW9"/>
<accession>A0A6A5VZW9</accession>
<gene>
    <name evidence="2" type="ORF">P154DRAFT_502141</name>
</gene>
<feature type="region of interest" description="Disordered" evidence="1">
    <location>
        <begin position="21"/>
        <end position="40"/>
    </location>
</feature>
<keyword evidence="3" id="KW-1185">Reference proteome</keyword>
<dbReference type="OrthoDB" id="5412283at2759"/>